<accession>A0A0C5C022</accession>
<dbReference type="Proteomes" id="UP000032027">
    <property type="component" value="Chromosome"/>
</dbReference>
<dbReference type="HOGENOM" id="CLU_3371271_0_0_2"/>
<protein>
    <submittedName>
        <fullName evidence="2">Uncharacterized protein</fullName>
    </submittedName>
</protein>
<evidence type="ECO:0000256" key="1">
    <source>
        <dbReference type="SAM" id="Phobius"/>
    </source>
</evidence>
<keyword evidence="1" id="KW-0472">Membrane</keyword>
<dbReference type="EMBL" id="CP010868">
    <property type="protein sequence ID" value="AJM92615.1"/>
    <property type="molecule type" value="Genomic_DNA"/>
</dbReference>
<dbReference type="PATRIC" id="fig|1582439.9.peg.1450"/>
<reference evidence="2 3" key="2">
    <citation type="journal article" date="2016" name="ISME J.">
        <title>Physiological and genomic characterization of two novel marine thaumarchaeal strains indicates niche differentiation.</title>
        <authorList>
            <person name="Bayer B."/>
            <person name="Vojvoda J."/>
            <person name="Offre P."/>
            <person name="Alves R.J."/>
            <person name="Elisabeth N.H."/>
            <person name="Garcia J.A."/>
            <person name="Volland J.M."/>
            <person name="Srivastava A."/>
            <person name="Schleper C."/>
            <person name="Herndl G.J."/>
        </authorList>
    </citation>
    <scope>NUCLEOTIDE SEQUENCE [LARGE SCALE GENOMIC DNA]</scope>
    <source>
        <strain evidence="2 3">D3C</strain>
    </source>
</reference>
<name>A0A0C5C022_9ARCH</name>
<sequence length="34" mass="3578">MNKRFIVVGVVLGLIVVAAVLIGSPMFGGFDAMR</sequence>
<organism evidence="2 3">
    <name type="scientific">Nitrosopumilus piranensis</name>
    <dbReference type="NCBI Taxonomy" id="1582439"/>
    <lineage>
        <taxon>Archaea</taxon>
        <taxon>Nitrososphaerota</taxon>
        <taxon>Nitrososphaeria</taxon>
        <taxon>Nitrosopumilales</taxon>
        <taxon>Nitrosopumilaceae</taxon>
        <taxon>Nitrosopumilus</taxon>
    </lineage>
</organism>
<evidence type="ECO:0000313" key="2">
    <source>
        <dbReference type="EMBL" id="AJM92615.1"/>
    </source>
</evidence>
<gene>
    <name evidence="2" type="ORF">NPIRD3C_1403</name>
</gene>
<feature type="transmembrane region" description="Helical" evidence="1">
    <location>
        <begin position="6"/>
        <end position="30"/>
    </location>
</feature>
<dbReference type="KEGG" id="nid:NPIRD3C_1403"/>
<dbReference type="AlphaFoldDB" id="A0A0C5C022"/>
<reference evidence="3" key="1">
    <citation type="submission" date="2015-02" db="EMBL/GenBank/DDBJ databases">
        <title>Characterization of two novel Thaumarchaeota isolated from the Northern Adriatic Sea.</title>
        <authorList>
            <person name="Bayer B."/>
            <person name="Vojvoda J."/>
            <person name="Offre P."/>
            <person name="Srivastava A."/>
            <person name="Elisabeth N."/>
            <person name="Garcia J.A.L."/>
            <person name="Schleper C."/>
            <person name="Herndl G.J."/>
        </authorList>
    </citation>
    <scope>NUCLEOTIDE SEQUENCE [LARGE SCALE GENOMIC DNA]</scope>
    <source>
        <strain evidence="3">D3C</strain>
    </source>
</reference>
<evidence type="ECO:0000313" key="3">
    <source>
        <dbReference type="Proteomes" id="UP000032027"/>
    </source>
</evidence>
<keyword evidence="1" id="KW-0812">Transmembrane</keyword>
<keyword evidence="1" id="KW-1133">Transmembrane helix</keyword>
<proteinExistence type="predicted"/>
<keyword evidence="3" id="KW-1185">Reference proteome</keyword>
<dbReference type="STRING" id="1582439.NPIRD3C_1403"/>
<reference evidence="2 3" key="3">
    <citation type="journal article" date="2019" name="Int. J. Syst. Evol. Microbiol.">
        <title>Nitrosopumilus adriaticus sp. nov. and Nitrosopumilus piranensis sp. nov., two ammonia-oxidizing archaea from the Adriatic Sea and members of the class Nitrososphaeria.</title>
        <authorList>
            <person name="Bayer B."/>
            <person name="Vojvoda J."/>
            <person name="Reinthaler T."/>
            <person name="Reyes C."/>
            <person name="Pinto M."/>
            <person name="Herndl G.J."/>
        </authorList>
    </citation>
    <scope>NUCLEOTIDE SEQUENCE [LARGE SCALE GENOMIC DNA]</scope>
    <source>
        <strain evidence="2 3">D3C</strain>
    </source>
</reference>